<feature type="transmembrane region" description="Helical" evidence="3">
    <location>
        <begin position="210"/>
        <end position="235"/>
    </location>
</feature>
<keyword evidence="3" id="KW-0812">Transmembrane</keyword>
<dbReference type="EMBL" id="DVND01000130">
    <property type="protein sequence ID" value="HIU48694.1"/>
    <property type="molecule type" value="Genomic_DNA"/>
</dbReference>
<keyword evidence="3" id="KW-0472">Membrane</keyword>
<evidence type="ECO:0000256" key="1">
    <source>
        <dbReference type="SAM" id="Coils"/>
    </source>
</evidence>
<evidence type="ECO:0000256" key="2">
    <source>
        <dbReference type="SAM" id="MobiDB-lite"/>
    </source>
</evidence>
<gene>
    <name evidence="4" type="ORF">IAB04_04975</name>
</gene>
<comment type="caution">
    <text evidence="4">The sequence shown here is derived from an EMBL/GenBank/DDBJ whole genome shotgun (WGS) entry which is preliminary data.</text>
</comment>
<sequence>VDLDSSQLEQELENLGSAAQTGVEGLKTHFSGIGDALTNFAKNVPEKVQKPLEQAAQTGMASIKNLQSSMAGGGLEACVQTLGNNFSAFGTSIAALANAEVPQATDAIGLLGYGMTTASAAVNGVATGISTYQTLCAAATGITTGWSNAIGVLNTLEAAHQLTMVASNGGLTLMQGLIGVLTGKISLQTAVTGIATTVQAAFSAAVNSTFLVIGAVVAVAAALVVGIIALTKAFSKETEEEKKYREETERMKESMEEASEANKQFNDSMKSNQEQRRQNIQDTEAEARVTQSLATKLYNLADKEHKTAAEKEQMARLVERLNEEMPELELAFDEETGTLNKNREEVMKNVAARMELAKQNAAMDMMTDAYKDQFEAEAELTDLKRQKASVEKEYQDLVGKDDLSNLEKKRKEVLEGNLTTLDEMIQSTTTSYINSANDVAAANDLLNQACSENGQAVQSAQQMITDAFRTSTEAMDGATTTIRDKATAFLETMNADSSTYGQDFITAWSTALTSASPEAYGSIEGFVAYVLSTMDKTPEFANLATVETGVYTQGISEGTEQAGAAADTVSDTAVSNLDKTEEAGESGKNTGQAYTEQVECEIRPASKTADKTGDEVAQNLDKSAEAGKSGKNVAQAFADSLLEGKEPARTAFDSVIENIQNGGSLLALAKDLKAQGINSIAELAAGMGEGEDSIKQRLAEVGGVSVSTIETLFNGDGTETMRSAAGNMMDVAGAELAGKSTEVLVQAGNAGLNIARGIASGIHLGAPAIQAAAQSAVNQAIAAAKAAAGIHSPSRVFRDEIGKQLVAGIAAGIELNGDLATAALEDLNSDMLESERLYNAERKRIDEERALEEEAEAREDYFKRRAEAEDRVELAEIEAEETKRLKRKAQDEELEALQEKADNERAIMDALKDDITSVYDDIAEHAQEKLGAVEDSRQSLEDKLRGASNIAETVKLSIGSYTDMADYAAQNEQKLDYINKITELRDRMNRLGYAEETIQAYMDEVQQMDMGEAMGFLRVVRGKSDEEFQKNMDAYQYGLALDKQLATSYYSDDMQRAYDESFALMEARLNELGLEIPEGFFTSGSISAERFGKAFREELDAQMAEIRSIVENYQINITPHVQLSAAAGGTVRNNTYNDNIVIYSANPTVTAQDFSNYETRRNQLLGGSDV</sequence>
<reference evidence="4" key="2">
    <citation type="journal article" date="2021" name="PeerJ">
        <title>Extensive microbial diversity within the chicken gut microbiome revealed by metagenomics and culture.</title>
        <authorList>
            <person name="Gilroy R."/>
            <person name="Ravi A."/>
            <person name="Getino M."/>
            <person name="Pursley I."/>
            <person name="Horton D.L."/>
            <person name="Alikhan N.F."/>
            <person name="Baker D."/>
            <person name="Gharbi K."/>
            <person name="Hall N."/>
            <person name="Watson M."/>
            <person name="Adriaenssens E.M."/>
            <person name="Foster-Nyarko E."/>
            <person name="Jarju S."/>
            <person name="Secka A."/>
            <person name="Antonio M."/>
            <person name="Oren A."/>
            <person name="Chaudhuri R.R."/>
            <person name="La Ragione R."/>
            <person name="Hildebrand F."/>
            <person name="Pallen M.J."/>
        </authorList>
    </citation>
    <scope>NUCLEOTIDE SEQUENCE</scope>
    <source>
        <strain evidence="4">ChiSjej4B22-9803</strain>
    </source>
</reference>
<feature type="compositionally biased region" description="Polar residues" evidence="2">
    <location>
        <begin position="261"/>
        <end position="272"/>
    </location>
</feature>
<keyword evidence="1" id="KW-0175">Coiled coil</keyword>
<evidence type="ECO:0008006" key="6">
    <source>
        <dbReference type="Google" id="ProtNLM"/>
    </source>
</evidence>
<accession>A0A9D1S656</accession>
<feature type="coiled-coil region" evidence="1">
    <location>
        <begin position="824"/>
        <end position="943"/>
    </location>
</feature>
<feature type="region of interest" description="Disordered" evidence="2">
    <location>
        <begin position="256"/>
        <end position="284"/>
    </location>
</feature>
<organism evidence="4 5">
    <name type="scientific">Candidatus Avimonoglobus intestinipullorum</name>
    <dbReference type="NCBI Taxonomy" id="2840699"/>
    <lineage>
        <taxon>Bacteria</taxon>
        <taxon>Bacillati</taxon>
        <taxon>Bacillota</taxon>
        <taxon>Clostridia</taxon>
        <taxon>Eubacteriales</taxon>
        <taxon>Candidatus Avimonoglobus</taxon>
    </lineage>
</organism>
<proteinExistence type="predicted"/>
<evidence type="ECO:0000313" key="4">
    <source>
        <dbReference type="EMBL" id="HIU48694.1"/>
    </source>
</evidence>
<dbReference type="Proteomes" id="UP000824111">
    <property type="component" value="Unassembled WGS sequence"/>
</dbReference>
<name>A0A9D1S656_9FIRM</name>
<dbReference type="AlphaFoldDB" id="A0A9D1S656"/>
<evidence type="ECO:0000313" key="5">
    <source>
        <dbReference type="Proteomes" id="UP000824111"/>
    </source>
</evidence>
<reference evidence="4" key="1">
    <citation type="submission" date="2020-10" db="EMBL/GenBank/DDBJ databases">
        <authorList>
            <person name="Gilroy R."/>
        </authorList>
    </citation>
    <scope>NUCLEOTIDE SEQUENCE</scope>
    <source>
        <strain evidence="4">ChiSjej4B22-9803</strain>
    </source>
</reference>
<evidence type="ECO:0000256" key="3">
    <source>
        <dbReference type="SAM" id="Phobius"/>
    </source>
</evidence>
<protein>
    <recommendedName>
        <fullName evidence="6">Phage tail tape measure protein</fullName>
    </recommendedName>
</protein>
<keyword evidence="3" id="KW-1133">Transmembrane helix</keyword>
<feature type="non-terminal residue" evidence="4">
    <location>
        <position position="1"/>
    </location>
</feature>
<feature type="coiled-coil region" evidence="1">
    <location>
        <begin position="373"/>
        <end position="400"/>
    </location>
</feature>